<dbReference type="EMBL" id="CM056811">
    <property type="protein sequence ID" value="KAJ8638153.1"/>
    <property type="molecule type" value="Genomic_DNA"/>
</dbReference>
<evidence type="ECO:0000313" key="1">
    <source>
        <dbReference type="EMBL" id="KAJ8638153.1"/>
    </source>
</evidence>
<organism evidence="1 2">
    <name type="scientific">Persea americana</name>
    <name type="common">Avocado</name>
    <dbReference type="NCBI Taxonomy" id="3435"/>
    <lineage>
        <taxon>Eukaryota</taxon>
        <taxon>Viridiplantae</taxon>
        <taxon>Streptophyta</taxon>
        <taxon>Embryophyta</taxon>
        <taxon>Tracheophyta</taxon>
        <taxon>Spermatophyta</taxon>
        <taxon>Magnoliopsida</taxon>
        <taxon>Magnoliidae</taxon>
        <taxon>Laurales</taxon>
        <taxon>Lauraceae</taxon>
        <taxon>Persea</taxon>
    </lineage>
</organism>
<keyword evidence="2" id="KW-1185">Reference proteome</keyword>
<comment type="caution">
    <text evidence="1">The sequence shown here is derived from an EMBL/GenBank/DDBJ whole genome shotgun (WGS) entry which is preliminary data.</text>
</comment>
<gene>
    <name evidence="1" type="ORF">MRB53_012420</name>
</gene>
<evidence type="ECO:0000313" key="2">
    <source>
        <dbReference type="Proteomes" id="UP001234297"/>
    </source>
</evidence>
<name>A0ACC2LXQ1_PERAE</name>
<sequence length="904" mass="100310">MDFIDSARVGSLLCLILLIIIDATRSREDFVSIQCCAPSASIDPKTNISWISDINLSRINGRCLIFDRPVSNETSYKGDRIFDTVPKWCYNLTTIHGQDYLIRGTFLNGLNVRNSFSADSTFAVTVGTTSIAQVNSSDDKSDVEGVFRATNHYIDFCLVKDNGSPYISMLELRPLNDSAYLEGNSSVILKLVQRVDVGNTQQKLRYPDDDRIWNTDANPNNYSIQSNNTAINATKNTFVPLEVLQTAATAMEQLNFSISLEASKKEYMILLYFLELNSSVKTGERVFNININGVMVHDRFDILQNSSSYKQLVFKVKANGSLVISLIRVSADVSALGPICNAYEVFKVQNRTTGTVQEDVDTIVEVRDELLVSNPDNGVLGSWSGDPCVPFPWKGLACEPRNSTYAITKLDLPSNGLQGQLPTIISELTQLEEINVRHNRLVGSIPESFANLQHLINLSYGCNPQLDSRLPPGLSNRSNLITDARFGDCGDQDSPRPLPQRTVIIGTIAGGSVLFTIAIGVVFTCVYRRNHPNVTKHAMAKNAVFSIPSMDDFKLSPICIQIFSLQCIETATCKYKTMIGEGGFGAVYRGTLLHGQEVAVKVRSATSTQGTREFENELNLLSAIQHENLVPLLGYCCEHDQQILVYPFMSNGSLQDRLYGEAAKRKPLDWQTRLSIALGAARGLLYLHSFAGRCVIHRDVKSSNILLDHSMCAKVADFGFSKYAPQEGDSGVSLEVRGTAGYLDPEYYSTQQLSAKSDVFSFGVVLLEIISGREPLNIHRPRNEWSLVEWAKTFIREARIEEIVDPTIKAGYHAEAMWRVVEVALACIETFSAYRPCMDDIVRELEDAFIIENNASEYMKSIESLGGSNRFLSVERKILPTVAPPTPSEPSPLFFQAMDPPSPR</sequence>
<dbReference type="Proteomes" id="UP001234297">
    <property type="component" value="Chromosome 3"/>
</dbReference>
<reference evidence="1 2" key="1">
    <citation type="journal article" date="2022" name="Hortic Res">
        <title>A haplotype resolved chromosomal level avocado genome allows analysis of novel avocado genes.</title>
        <authorList>
            <person name="Nath O."/>
            <person name="Fletcher S.J."/>
            <person name="Hayward A."/>
            <person name="Shaw L.M."/>
            <person name="Masouleh A.K."/>
            <person name="Furtado A."/>
            <person name="Henry R.J."/>
            <person name="Mitter N."/>
        </authorList>
    </citation>
    <scope>NUCLEOTIDE SEQUENCE [LARGE SCALE GENOMIC DNA]</scope>
    <source>
        <strain evidence="2">cv. Hass</strain>
    </source>
</reference>
<proteinExistence type="predicted"/>
<protein>
    <submittedName>
        <fullName evidence="1">Uncharacterized protein</fullName>
    </submittedName>
</protein>
<accession>A0ACC2LXQ1</accession>